<dbReference type="GO" id="GO:0047804">
    <property type="term" value="F:cysteine-S-conjugate beta-lyase activity"/>
    <property type="evidence" value="ECO:0007669"/>
    <property type="project" value="UniProtKB-EC"/>
</dbReference>
<dbReference type="PROSITE" id="PS00868">
    <property type="entry name" value="CYS_MET_METAB_PP"/>
    <property type="match status" value="1"/>
</dbReference>
<dbReference type="Proteomes" id="UP000438120">
    <property type="component" value="Unassembled WGS sequence"/>
</dbReference>
<dbReference type="GO" id="GO:0009086">
    <property type="term" value="P:methionine biosynthetic process"/>
    <property type="evidence" value="ECO:0007669"/>
    <property type="project" value="UniProtKB-KW"/>
</dbReference>
<dbReference type="EC" id="4.4.1.13" evidence="3"/>
<proteinExistence type="inferred from homology"/>
<evidence type="ECO:0000256" key="7">
    <source>
        <dbReference type="ARBA" id="ARBA00023239"/>
    </source>
</evidence>
<dbReference type="GO" id="GO:0005737">
    <property type="term" value="C:cytoplasm"/>
    <property type="evidence" value="ECO:0007669"/>
    <property type="project" value="TreeGrafter"/>
</dbReference>
<dbReference type="Pfam" id="PF01053">
    <property type="entry name" value="Cys_Met_Meta_PP"/>
    <property type="match status" value="1"/>
</dbReference>
<keyword evidence="11" id="KW-1185">Reference proteome</keyword>
<gene>
    <name evidence="10" type="ORF">FYJ62_03465</name>
</gene>
<accession>A0A6A8MDN8</accession>
<evidence type="ECO:0000256" key="8">
    <source>
        <dbReference type="PIRSR" id="PIRSR001434-2"/>
    </source>
</evidence>
<dbReference type="GO" id="GO:0016740">
    <property type="term" value="F:transferase activity"/>
    <property type="evidence" value="ECO:0007669"/>
    <property type="project" value="UniProtKB-KW"/>
</dbReference>
<dbReference type="RefSeq" id="WP_154547756.1">
    <property type="nucleotide sequence ID" value="NZ_VUMX01000006.1"/>
</dbReference>
<dbReference type="OrthoDB" id="9780685at2"/>
<keyword evidence="10" id="KW-0808">Transferase</keyword>
<evidence type="ECO:0000256" key="9">
    <source>
        <dbReference type="RuleBase" id="RU362118"/>
    </source>
</evidence>
<keyword evidence="7" id="KW-0456">Lyase</keyword>
<comment type="caution">
    <text evidence="10">The sequence shown here is derived from an EMBL/GenBank/DDBJ whole genome shotgun (WGS) entry which is preliminary data.</text>
</comment>
<dbReference type="PIRSF" id="PIRSF001434">
    <property type="entry name" value="CGS"/>
    <property type="match status" value="1"/>
</dbReference>
<keyword evidence="6" id="KW-0486">Methionine biosynthesis</keyword>
<feature type="modified residue" description="N6-(pyridoxal phosphate)lysine" evidence="8">
    <location>
        <position position="196"/>
    </location>
</feature>
<dbReference type="InterPro" id="IPR000277">
    <property type="entry name" value="Cys/Met-Metab_PyrdxlP-dep_enz"/>
</dbReference>
<protein>
    <recommendedName>
        <fullName evidence="3">cysteine-S-conjugate beta-lyase</fullName>
        <ecNumber evidence="3">4.4.1.13</ecNumber>
    </recommendedName>
</protein>
<evidence type="ECO:0000313" key="11">
    <source>
        <dbReference type="Proteomes" id="UP000438120"/>
    </source>
</evidence>
<keyword evidence="5 8" id="KW-0663">Pyridoxal phosphate</keyword>
<evidence type="ECO:0000256" key="3">
    <source>
        <dbReference type="ARBA" id="ARBA00012224"/>
    </source>
</evidence>
<evidence type="ECO:0000256" key="2">
    <source>
        <dbReference type="ARBA" id="ARBA00009077"/>
    </source>
</evidence>
<dbReference type="InterPro" id="IPR015424">
    <property type="entry name" value="PyrdxlP-dep_Trfase"/>
</dbReference>
<dbReference type="InterPro" id="IPR015422">
    <property type="entry name" value="PyrdxlP-dep_Trfase_small"/>
</dbReference>
<dbReference type="CDD" id="cd00614">
    <property type="entry name" value="CGS_like"/>
    <property type="match status" value="1"/>
</dbReference>
<reference evidence="10 11" key="1">
    <citation type="submission" date="2019-08" db="EMBL/GenBank/DDBJ databases">
        <title>In-depth cultivation of the pig gut microbiome towards novel bacterial diversity and tailored functional studies.</title>
        <authorList>
            <person name="Wylensek D."/>
            <person name="Hitch T.C.A."/>
            <person name="Clavel T."/>
        </authorList>
    </citation>
    <scope>NUCLEOTIDE SEQUENCE [LARGE SCALE GENOMIC DNA]</scope>
    <source>
        <strain evidence="10 11">Bifido-178-WT-2B</strain>
    </source>
</reference>
<evidence type="ECO:0000256" key="1">
    <source>
        <dbReference type="ARBA" id="ARBA00001933"/>
    </source>
</evidence>
<evidence type="ECO:0000256" key="6">
    <source>
        <dbReference type="ARBA" id="ARBA00023167"/>
    </source>
</evidence>
<dbReference type="AlphaFoldDB" id="A0A6A8MDN8"/>
<dbReference type="Gene3D" id="3.40.640.10">
    <property type="entry name" value="Type I PLP-dependent aspartate aminotransferase-like (Major domain)"/>
    <property type="match status" value="1"/>
</dbReference>
<comment type="similarity">
    <text evidence="2 9">Belongs to the trans-sulfuration enzymes family.</text>
</comment>
<sequence>MQGFNTRLVHVPIESEDETGSVTVPIYKATTFRYPKIGAPVKYDYSRSGNPTRHAVEEQLANLEGGAAAFLFGSGMAAIHAALAIFKAGDHIIVGDQIYGGTFRILHQFFEDWGLELTAVDTRDLSAVEGAIQANTKAIYFEPVTNPLLQVTPVKGIAEVAQKHGLLTIVDNTFLSPYLLNPLKYGADIVVHSATKYLSGHSDVSAGAVIVKGQDLAKRVYFVQNAIGGVLSPEDSNELGRGIKTLAIRLDRQQENVLKLVDFFKKLPGIAKVYYPGDPDLAGYAELKQEAAGAGGVFSCELDDQVYDPVVFVNSLEIFALAVSLGAVESLVELPSKMSHAELSPKEQLAAGIKPGLIRFSVGIEDASDLLSDIKQALVKAKLAR</sequence>
<organism evidence="10 11">
    <name type="scientific">Lactobacillus porci</name>
    <dbReference type="NCBI Taxonomy" id="2012477"/>
    <lineage>
        <taxon>Bacteria</taxon>
        <taxon>Bacillati</taxon>
        <taxon>Bacillota</taxon>
        <taxon>Bacilli</taxon>
        <taxon>Lactobacillales</taxon>
        <taxon>Lactobacillaceae</taxon>
        <taxon>Lactobacillus</taxon>
    </lineage>
</organism>
<dbReference type="EMBL" id="VUMX01000006">
    <property type="protein sequence ID" value="MST86719.1"/>
    <property type="molecule type" value="Genomic_DNA"/>
</dbReference>
<dbReference type="FunFam" id="3.40.640.10:FF:000009">
    <property type="entry name" value="Cystathionine gamma-synthase homolog"/>
    <property type="match status" value="1"/>
</dbReference>
<dbReference type="InterPro" id="IPR015421">
    <property type="entry name" value="PyrdxlP-dep_Trfase_major"/>
</dbReference>
<evidence type="ECO:0000256" key="5">
    <source>
        <dbReference type="ARBA" id="ARBA00022898"/>
    </source>
</evidence>
<dbReference type="InterPro" id="IPR054542">
    <property type="entry name" value="Cys_met_metab_PP"/>
</dbReference>
<dbReference type="PANTHER" id="PTHR11808:SF50">
    <property type="entry name" value="CYSTATHIONINE BETA-LYASE"/>
    <property type="match status" value="1"/>
</dbReference>
<evidence type="ECO:0000313" key="10">
    <source>
        <dbReference type="EMBL" id="MST86719.1"/>
    </source>
</evidence>
<dbReference type="GO" id="GO:0030170">
    <property type="term" value="F:pyridoxal phosphate binding"/>
    <property type="evidence" value="ECO:0007669"/>
    <property type="project" value="InterPro"/>
</dbReference>
<dbReference type="PANTHER" id="PTHR11808">
    <property type="entry name" value="TRANS-SULFURATION ENZYME FAMILY MEMBER"/>
    <property type="match status" value="1"/>
</dbReference>
<comment type="cofactor">
    <cofactor evidence="1 9">
        <name>pyridoxal 5'-phosphate</name>
        <dbReference type="ChEBI" id="CHEBI:597326"/>
    </cofactor>
</comment>
<evidence type="ECO:0000256" key="4">
    <source>
        <dbReference type="ARBA" id="ARBA00022605"/>
    </source>
</evidence>
<dbReference type="SUPFAM" id="SSF53383">
    <property type="entry name" value="PLP-dependent transferases"/>
    <property type="match status" value="1"/>
</dbReference>
<dbReference type="GO" id="GO:0019346">
    <property type="term" value="P:transsulfuration"/>
    <property type="evidence" value="ECO:0007669"/>
    <property type="project" value="InterPro"/>
</dbReference>
<keyword evidence="4" id="KW-0028">Amino-acid biosynthesis</keyword>
<dbReference type="Gene3D" id="3.90.1150.10">
    <property type="entry name" value="Aspartate Aminotransferase, domain 1"/>
    <property type="match status" value="1"/>
</dbReference>
<name>A0A6A8MDN8_9LACO</name>